<name>A0ACB9D1T5_CICIN</name>
<gene>
    <name evidence="1" type="ORF">L2E82_30992</name>
</gene>
<organism evidence="1 2">
    <name type="scientific">Cichorium intybus</name>
    <name type="common">Chicory</name>
    <dbReference type="NCBI Taxonomy" id="13427"/>
    <lineage>
        <taxon>Eukaryota</taxon>
        <taxon>Viridiplantae</taxon>
        <taxon>Streptophyta</taxon>
        <taxon>Embryophyta</taxon>
        <taxon>Tracheophyta</taxon>
        <taxon>Spermatophyta</taxon>
        <taxon>Magnoliopsida</taxon>
        <taxon>eudicotyledons</taxon>
        <taxon>Gunneridae</taxon>
        <taxon>Pentapetalae</taxon>
        <taxon>asterids</taxon>
        <taxon>campanulids</taxon>
        <taxon>Asterales</taxon>
        <taxon>Asteraceae</taxon>
        <taxon>Cichorioideae</taxon>
        <taxon>Cichorieae</taxon>
        <taxon>Cichoriinae</taxon>
        <taxon>Cichorium</taxon>
    </lineage>
</organism>
<accession>A0ACB9D1T5</accession>
<dbReference type="Proteomes" id="UP001055811">
    <property type="component" value="Linkage Group LG05"/>
</dbReference>
<keyword evidence="2" id="KW-1185">Reference proteome</keyword>
<sequence>MKSSKPDVDIDEMVKYFADEETFCAIVDIGFKKILKEKENMEIALSARLAKFPESEMLISWKNKITHMFYGETDSEDIESHDKGNENWNDETYESPKKNEEIEKVEDEIQLDDLYKTPLQAVNETTVDTLSMTASQFFDLPGVAEEVIQLVDDTTTQKV</sequence>
<reference evidence="1 2" key="2">
    <citation type="journal article" date="2022" name="Mol. Ecol. Resour.">
        <title>The genomes of chicory, endive, great burdock and yacon provide insights into Asteraceae paleo-polyploidization history and plant inulin production.</title>
        <authorList>
            <person name="Fan W."/>
            <person name="Wang S."/>
            <person name="Wang H."/>
            <person name="Wang A."/>
            <person name="Jiang F."/>
            <person name="Liu H."/>
            <person name="Zhao H."/>
            <person name="Xu D."/>
            <person name="Zhang Y."/>
        </authorList>
    </citation>
    <scope>NUCLEOTIDE SEQUENCE [LARGE SCALE GENOMIC DNA]</scope>
    <source>
        <strain evidence="2">cv. Punajuju</strain>
        <tissue evidence="1">Leaves</tissue>
    </source>
</reference>
<comment type="caution">
    <text evidence="1">The sequence shown here is derived from an EMBL/GenBank/DDBJ whole genome shotgun (WGS) entry which is preliminary data.</text>
</comment>
<protein>
    <submittedName>
        <fullName evidence="1">Uncharacterized protein</fullName>
    </submittedName>
</protein>
<reference evidence="2" key="1">
    <citation type="journal article" date="2022" name="Mol. Ecol. Resour.">
        <title>The genomes of chicory, endive, great burdock and yacon provide insights into Asteraceae palaeo-polyploidization history and plant inulin production.</title>
        <authorList>
            <person name="Fan W."/>
            <person name="Wang S."/>
            <person name="Wang H."/>
            <person name="Wang A."/>
            <person name="Jiang F."/>
            <person name="Liu H."/>
            <person name="Zhao H."/>
            <person name="Xu D."/>
            <person name="Zhang Y."/>
        </authorList>
    </citation>
    <scope>NUCLEOTIDE SEQUENCE [LARGE SCALE GENOMIC DNA]</scope>
    <source>
        <strain evidence="2">cv. Punajuju</strain>
    </source>
</reference>
<evidence type="ECO:0000313" key="1">
    <source>
        <dbReference type="EMBL" id="KAI3740524.1"/>
    </source>
</evidence>
<dbReference type="EMBL" id="CM042013">
    <property type="protein sequence ID" value="KAI3740524.1"/>
    <property type="molecule type" value="Genomic_DNA"/>
</dbReference>
<proteinExistence type="predicted"/>
<evidence type="ECO:0000313" key="2">
    <source>
        <dbReference type="Proteomes" id="UP001055811"/>
    </source>
</evidence>